<organism evidence="1">
    <name type="scientific">bioreactor metagenome</name>
    <dbReference type="NCBI Taxonomy" id="1076179"/>
    <lineage>
        <taxon>unclassified sequences</taxon>
        <taxon>metagenomes</taxon>
        <taxon>ecological metagenomes</taxon>
    </lineage>
</organism>
<dbReference type="AlphaFoldDB" id="A0A645HXT5"/>
<reference evidence="1" key="1">
    <citation type="submission" date="2019-08" db="EMBL/GenBank/DDBJ databases">
        <authorList>
            <person name="Kucharzyk K."/>
            <person name="Murdoch R.W."/>
            <person name="Higgins S."/>
            <person name="Loffler F."/>
        </authorList>
    </citation>
    <scope>NUCLEOTIDE SEQUENCE</scope>
</reference>
<accession>A0A645HXT5</accession>
<evidence type="ECO:0000313" key="1">
    <source>
        <dbReference type="EMBL" id="MPN43416.1"/>
    </source>
</evidence>
<sequence length="58" mass="6971">MNEFTCPFLNKLIQAGECYDVQMVRIKMIKPEIFDYPFNREEADKFCEVCVFNQLKNE</sequence>
<name>A0A645HXT5_9ZZZZ</name>
<proteinExistence type="predicted"/>
<comment type="caution">
    <text evidence="1">The sequence shown here is derived from an EMBL/GenBank/DDBJ whole genome shotgun (WGS) entry which is preliminary data.</text>
</comment>
<dbReference type="EMBL" id="VSSQ01101804">
    <property type="protein sequence ID" value="MPN43416.1"/>
    <property type="molecule type" value="Genomic_DNA"/>
</dbReference>
<gene>
    <name evidence="1" type="ORF">SDC9_190976</name>
</gene>
<protein>
    <submittedName>
        <fullName evidence="1">Uncharacterized protein</fullName>
    </submittedName>
</protein>